<sequence>MLAPDDTGPWRLLTCAGGPVFAETTVYRRRREPEAYDWCRLGFVREGTAWLLSTDGSEHVRAGHAIFTGPGVLCGIEPEDVTAMSTVYLQRDYFADLMTWHRPGAVCPWTRESACPDSSVIIRSLHPGAVNIEPWLDELVSLSHQSATTRFYRRQALVSGLLDILIEDHSGPDKHGPWAPVAAHVPGLSRRPVVLREPARQAAYLLESDPARPWSLAELARSVHLSLSQLTRVFAASYELTPITYLGLVRARRFAHLLRTTNLPITTAARQVGWNSRGHAARHFRRYFGTTPSEYRRARLAPTRIAA</sequence>
<keyword evidence="3" id="KW-0804">Transcription</keyword>
<dbReference type="RefSeq" id="WP_209904452.1">
    <property type="nucleotide sequence ID" value="NZ_BAAAJW010000022.1"/>
</dbReference>
<name>A0ABS4X5N0_9MICO</name>
<evidence type="ECO:0000256" key="3">
    <source>
        <dbReference type="ARBA" id="ARBA00023163"/>
    </source>
</evidence>
<dbReference type="SUPFAM" id="SSF46689">
    <property type="entry name" value="Homeodomain-like"/>
    <property type="match status" value="2"/>
</dbReference>
<dbReference type="InterPro" id="IPR018060">
    <property type="entry name" value="HTH_AraC"/>
</dbReference>
<dbReference type="InterPro" id="IPR037923">
    <property type="entry name" value="HTH-like"/>
</dbReference>
<gene>
    <name evidence="5" type="ORF">JOF43_003660</name>
</gene>
<dbReference type="EMBL" id="JAGIOD010000002">
    <property type="protein sequence ID" value="MBP2383671.1"/>
    <property type="molecule type" value="Genomic_DNA"/>
</dbReference>
<evidence type="ECO:0000259" key="4">
    <source>
        <dbReference type="PROSITE" id="PS01124"/>
    </source>
</evidence>
<dbReference type="PANTHER" id="PTHR46796">
    <property type="entry name" value="HTH-TYPE TRANSCRIPTIONAL ACTIVATOR RHAS-RELATED"/>
    <property type="match status" value="1"/>
</dbReference>
<keyword evidence="6" id="KW-1185">Reference proteome</keyword>
<evidence type="ECO:0000313" key="5">
    <source>
        <dbReference type="EMBL" id="MBP2383671.1"/>
    </source>
</evidence>
<reference evidence="5 6" key="1">
    <citation type="submission" date="2021-03" db="EMBL/GenBank/DDBJ databases">
        <title>Sequencing the genomes of 1000 actinobacteria strains.</title>
        <authorList>
            <person name="Klenk H.-P."/>
        </authorList>
    </citation>
    <scope>NUCLEOTIDE SEQUENCE [LARGE SCALE GENOMIC DNA]</scope>
    <source>
        <strain evidence="5 6">DSM 14566</strain>
    </source>
</reference>
<dbReference type="SUPFAM" id="SSF51215">
    <property type="entry name" value="Regulatory protein AraC"/>
    <property type="match status" value="1"/>
</dbReference>
<keyword evidence="1" id="KW-0805">Transcription regulation</keyword>
<evidence type="ECO:0000256" key="2">
    <source>
        <dbReference type="ARBA" id="ARBA00023125"/>
    </source>
</evidence>
<dbReference type="Pfam" id="PF12833">
    <property type="entry name" value="HTH_18"/>
    <property type="match status" value="1"/>
</dbReference>
<comment type="caution">
    <text evidence="5">The sequence shown here is derived from an EMBL/GenBank/DDBJ whole genome shotgun (WGS) entry which is preliminary data.</text>
</comment>
<proteinExistence type="predicted"/>
<dbReference type="PROSITE" id="PS01124">
    <property type="entry name" value="HTH_ARAC_FAMILY_2"/>
    <property type="match status" value="1"/>
</dbReference>
<dbReference type="InterPro" id="IPR009057">
    <property type="entry name" value="Homeodomain-like_sf"/>
</dbReference>
<protein>
    <submittedName>
        <fullName evidence="5">AraC-like DNA-binding protein</fullName>
    </submittedName>
</protein>
<accession>A0ABS4X5N0</accession>
<feature type="domain" description="HTH araC/xylS-type" evidence="4">
    <location>
        <begin position="200"/>
        <end position="298"/>
    </location>
</feature>
<organism evidence="5 6">
    <name type="scientific">Brachybacterium sacelli</name>
    <dbReference type="NCBI Taxonomy" id="173364"/>
    <lineage>
        <taxon>Bacteria</taxon>
        <taxon>Bacillati</taxon>
        <taxon>Actinomycetota</taxon>
        <taxon>Actinomycetes</taxon>
        <taxon>Micrococcales</taxon>
        <taxon>Dermabacteraceae</taxon>
        <taxon>Brachybacterium</taxon>
    </lineage>
</organism>
<dbReference type="Proteomes" id="UP001519290">
    <property type="component" value="Unassembled WGS sequence"/>
</dbReference>
<dbReference type="InterPro" id="IPR050204">
    <property type="entry name" value="AraC_XylS_family_regulators"/>
</dbReference>
<keyword evidence="2" id="KW-0238">DNA-binding</keyword>
<evidence type="ECO:0000313" key="6">
    <source>
        <dbReference type="Proteomes" id="UP001519290"/>
    </source>
</evidence>
<evidence type="ECO:0000256" key="1">
    <source>
        <dbReference type="ARBA" id="ARBA00023015"/>
    </source>
</evidence>
<dbReference type="Gene3D" id="1.10.10.60">
    <property type="entry name" value="Homeodomain-like"/>
    <property type="match status" value="2"/>
</dbReference>
<dbReference type="SMART" id="SM00342">
    <property type="entry name" value="HTH_ARAC"/>
    <property type="match status" value="1"/>
</dbReference>